<dbReference type="Proteomes" id="UP001162501">
    <property type="component" value="Chromosome 22"/>
</dbReference>
<reference evidence="1" key="1">
    <citation type="submission" date="2023-05" db="EMBL/GenBank/DDBJ databases">
        <authorList>
            <consortium name="ELIXIR-Norway"/>
        </authorList>
    </citation>
    <scope>NUCLEOTIDE SEQUENCE</scope>
</reference>
<reference evidence="1" key="2">
    <citation type="submission" date="2025-03" db="EMBL/GenBank/DDBJ databases">
        <authorList>
            <consortium name="ELIXIR-Norway"/>
            <consortium name="Elixir Norway"/>
        </authorList>
    </citation>
    <scope>NUCLEOTIDE SEQUENCE</scope>
</reference>
<gene>
    <name evidence="1" type="ORF">MRATA1EN22A_LOCUS13230</name>
</gene>
<sequence>MRPNRSPEESTEGDAGRTERKPTAKDAFKDISMYFSKEEWEEMGEWEKIRYRNVKRNYETLIAIGFRATRPDFMHHRRQVIKPHVDDTEDSDEEWTPRQQGKPSPVAFRVEHSKHRKGLSRAPLSKESSLKELPGAAKLLKTSGSKQAQKPVPHHRKARTPGQHPRQRVELRGKDTGVKRYSLRERKGHVYQEASEPQDDDYLYCEECQNFFIDSCAAHGPPAFVKDCAVPKGHADRSALTLPPGLSIRLSGIPDTGLGVWNEVSDLPRGLHFGPYEGQITDDEEAANSGYAWLITKGRNCYEYVDGKDTSWANWMRYVNCARDDEEQNLVAFQYHGQIFYRTCQVIRPGCELLVWYGDKYGQDLGIKWNSRGKSEFATGRAEPKPKIHPCASCSLAFSSQKFLSQHIQHSHPSQTLLRPSERDLLQPEDPFPGNQNQRYSDPHSPSNKLEGQEAKDRPQPLLKSIRLKRISTTSSYSPGGQMGGSGVHERMKDEPSTSQKLNPEDTGTLLTGAGVSGIMRVTYGECGQGSKDRSSLTTHERTCTGEKPYVCKECGRSFRQKSALIIHQRTHTGEKPYVCRECGRSFRQKSALIIHQRTHTGEKPYVCGECGRSFSDKSNLISHQRTHTGEKPYVCRECGRSFIQKSSLTTHERTHTGEKPYVCRECGRSFHHRSHFIIHERIHTGEKPYVCRECGRSFCQKFHLIRHQRTHTGEKPYVCGECGRSFNQKSHLIMHQRTHTGEKPYVCRECGQSFSGKPVLIRHQRTHTGEKPYVCGECGRSFSQKTNLTSHQSTHTGEKPYVCGECGRSFSQKTNLTSLQRTHTGEKPYVCGECGRSFNRKSHLIMHQKTHTGEKPYVCKECGRSFRQKSALIIHQRTHTGEKPYVCGECGRSFSQKTNLISHQRTHTGEKPYVCRECGRSFIQKSVLIRHQRTHTGEKPYVCRECGRNFSRNSLLISHQRTHTGE</sequence>
<proteinExistence type="predicted"/>
<protein>
    <submittedName>
        <fullName evidence="1">Uncharacterized protein</fullName>
    </submittedName>
</protein>
<organism evidence="1 2">
    <name type="scientific">Rangifer tarandus platyrhynchus</name>
    <name type="common">Svalbard reindeer</name>
    <dbReference type="NCBI Taxonomy" id="3082113"/>
    <lineage>
        <taxon>Eukaryota</taxon>
        <taxon>Metazoa</taxon>
        <taxon>Chordata</taxon>
        <taxon>Craniata</taxon>
        <taxon>Vertebrata</taxon>
        <taxon>Euteleostomi</taxon>
        <taxon>Mammalia</taxon>
        <taxon>Eutheria</taxon>
        <taxon>Laurasiatheria</taxon>
        <taxon>Artiodactyla</taxon>
        <taxon>Ruminantia</taxon>
        <taxon>Pecora</taxon>
        <taxon>Cervidae</taxon>
        <taxon>Odocoileinae</taxon>
        <taxon>Rangifer</taxon>
    </lineage>
</organism>
<evidence type="ECO:0000313" key="2">
    <source>
        <dbReference type="Proteomes" id="UP001162501"/>
    </source>
</evidence>
<dbReference type="EMBL" id="OX596106">
    <property type="protein sequence ID" value="CAN0178526.1"/>
    <property type="molecule type" value="Genomic_DNA"/>
</dbReference>
<accession>A0AC59Z2I4</accession>
<name>A0AC59Z2I4_RANTA</name>
<evidence type="ECO:0000313" key="1">
    <source>
        <dbReference type="EMBL" id="CAN0178526.1"/>
    </source>
</evidence>